<feature type="region of interest" description="Disordered" evidence="1">
    <location>
        <begin position="1"/>
        <end position="28"/>
    </location>
</feature>
<evidence type="ECO:0000313" key="3">
    <source>
        <dbReference type="Proteomes" id="UP000652761"/>
    </source>
</evidence>
<keyword evidence="3" id="KW-1185">Reference proteome</keyword>
<dbReference type="EMBL" id="NMUH01002283">
    <property type="protein sequence ID" value="MQL99024.1"/>
    <property type="molecule type" value="Genomic_DNA"/>
</dbReference>
<feature type="non-terminal residue" evidence="2">
    <location>
        <position position="1"/>
    </location>
</feature>
<dbReference type="AlphaFoldDB" id="A0A843W1T9"/>
<evidence type="ECO:0000256" key="1">
    <source>
        <dbReference type="SAM" id="MobiDB-lite"/>
    </source>
</evidence>
<dbReference type="Proteomes" id="UP000652761">
    <property type="component" value="Unassembled WGS sequence"/>
</dbReference>
<comment type="caution">
    <text evidence="2">The sequence shown here is derived from an EMBL/GenBank/DDBJ whole genome shotgun (WGS) entry which is preliminary data.</text>
</comment>
<sequence>NKVKEKKPKAMVAAWSDSDESSSATEDVQKKQDVVWGPMALEKETLEVFLSAGIATAVHDATPEEALARVFVATLRPIAIGFLSWCLFPLRWYHDGLGGRDSTHVVSGVSVAPVGVSAYALGGCLRCLGPPSSGAFEGAFGATSVLELAAELADSRVEGKTRPVSPSSDCLALRWFQSCVGRSGAEAGARLASRGHGRLVPLLAASDGGLVAVVVTVFPHDTCASGGFCSVSSQFRSPVLGFHSVVAPTCAQGCFRFVPYSVGFCGGRVCVTNLVGGRDVAMFWIGNPYWALFARLTPYFLQGSSLRELGVGRVAEAALQVLGSALLLGLSRCSVCQVALLVERCDTCLWLFVGLVLAGCELWLRCIAWLPCVLGLRYPVDLAGVFWRIFLERCLSGSGGGSPRTGLHSVYCFSMLPSPVWCLWLVGGPGMEHLVEVVSVAWDPHPREPLRERSGLRACLSWQPSWRTLELRGKRGLDSGAESFVEPSWLVWDVEAGWSSSRRRPVNPSSHCLALCWFRCRVGWSDADAGARLVSRGRGRRVPLLAASSGGLVAVVVTVFPHNVSMYDSLP</sequence>
<name>A0A843W1T9_COLES</name>
<proteinExistence type="predicted"/>
<protein>
    <submittedName>
        <fullName evidence="2">Uncharacterized protein</fullName>
    </submittedName>
</protein>
<accession>A0A843W1T9</accession>
<reference evidence="2" key="1">
    <citation type="submission" date="2017-07" db="EMBL/GenBank/DDBJ databases">
        <title>Taro Niue Genome Assembly and Annotation.</title>
        <authorList>
            <person name="Atibalentja N."/>
            <person name="Keating K."/>
            <person name="Fields C.J."/>
        </authorList>
    </citation>
    <scope>NUCLEOTIDE SEQUENCE</scope>
    <source>
        <strain evidence="2">Niue_2</strain>
        <tissue evidence="2">Leaf</tissue>
    </source>
</reference>
<organism evidence="2 3">
    <name type="scientific">Colocasia esculenta</name>
    <name type="common">Wild taro</name>
    <name type="synonym">Arum esculentum</name>
    <dbReference type="NCBI Taxonomy" id="4460"/>
    <lineage>
        <taxon>Eukaryota</taxon>
        <taxon>Viridiplantae</taxon>
        <taxon>Streptophyta</taxon>
        <taxon>Embryophyta</taxon>
        <taxon>Tracheophyta</taxon>
        <taxon>Spermatophyta</taxon>
        <taxon>Magnoliopsida</taxon>
        <taxon>Liliopsida</taxon>
        <taxon>Araceae</taxon>
        <taxon>Aroideae</taxon>
        <taxon>Colocasieae</taxon>
        <taxon>Colocasia</taxon>
    </lineage>
</organism>
<evidence type="ECO:0000313" key="2">
    <source>
        <dbReference type="EMBL" id="MQL99024.1"/>
    </source>
</evidence>
<gene>
    <name evidence="2" type="ORF">Taro_031744</name>
</gene>
<feature type="compositionally biased region" description="Low complexity" evidence="1">
    <location>
        <begin position="13"/>
        <end position="26"/>
    </location>
</feature>